<comment type="caution">
    <text evidence="1">The sequence shown here is derived from an EMBL/GenBank/DDBJ whole genome shotgun (WGS) entry which is preliminary data.</text>
</comment>
<dbReference type="Pfam" id="PF16887">
    <property type="entry name" value="DUF5081"/>
    <property type="match status" value="1"/>
</dbReference>
<keyword evidence="2" id="KW-1185">Reference proteome</keyword>
<reference evidence="1 2" key="1">
    <citation type="submission" date="2020-12" db="EMBL/GenBank/DDBJ databases">
        <title>Vagococcus allomyrinae sp. nov. and Enterococcus lavae sp. nov., isolated from the larvae of Allomyrina dichotoma.</title>
        <authorList>
            <person name="Lee S.D."/>
        </authorList>
    </citation>
    <scope>NUCLEOTIDE SEQUENCE [LARGE SCALE GENOMIC DNA]</scope>
    <source>
        <strain evidence="1 2">BWM-S5</strain>
    </source>
</reference>
<dbReference type="EMBL" id="JAEDXU010000005">
    <property type="protein sequence ID" value="MBP1046897.1"/>
    <property type="molecule type" value="Genomic_DNA"/>
</dbReference>
<evidence type="ECO:0000313" key="2">
    <source>
        <dbReference type="Proteomes" id="UP000673375"/>
    </source>
</evidence>
<gene>
    <name evidence="1" type="ORF">I6N96_11520</name>
</gene>
<evidence type="ECO:0000313" key="1">
    <source>
        <dbReference type="EMBL" id="MBP1046897.1"/>
    </source>
</evidence>
<sequence>MYDIYELYILNSVIDGKNVFSLPLFSEMDISKLVADTIKERMIEKGFLESPSSLADSSVRTIQRLQDFKHAKSYFQIDTVTMGIINDQEAILIIENPFYKNYEIKRVDISKGLQQLQEAYTFLKDESISEKIEETETRCSERKLERLGYDKKLSLKIHSKSVDDEAKTLFFKKEDGFYVYDYLDHILYKKNYDTFIQILNERVKIHD</sequence>
<proteinExistence type="predicted"/>
<accession>A0ABS4CLQ5</accession>
<name>A0ABS4CLQ5_9ENTE</name>
<organism evidence="1 2">
    <name type="scientific">Enterococcus larvae</name>
    <dbReference type="NCBI Taxonomy" id="2794352"/>
    <lineage>
        <taxon>Bacteria</taxon>
        <taxon>Bacillati</taxon>
        <taxon>Bacillota</taxon>
        <taxon>Bacilli</taxon>
        <taxon>Lactobacillales</taxon>
        <taxon>Enterococcaceae</taxon>
        <taxon>Enterococcus</taxon>
    </lineage>
</organism>
<dbReference type="RefSeq" id="WP_209557686.1">
    <property type="nucleotide sequence ID" value="NZ_JAEDXU010000005.1"/>
</dbReference>
<protein>
    <submittedName>
        <fullName evidence="1">DUF5081 family protein</fullName>
    </submittedName>
</protein>
<dbReference type="Proteomes" id="UP000673375">
    <property type="component" value="Unassembled WGS sequence"/>
</dbReference>
<dbReference type="InterPro" id="IPR031682">
    <property type="entry name" value="EsaE"/>
</dbReference>